<dbReference type="Proteomes" id="UP000649826">
    <property type="component" value="Unassembled WGS sequence"/>
</dbReference>
<gene>
    <name evidence="3" type="ORF">H8Z82_00435</name>
</gene>
<evidence type="ECO:0000313" key="4">
    <source>
        <dbReference type="Proteomes" id="UP000649826"/>
    </source>
</evidence>
<dbReference type="PANTHER" id="PTHR35004:SF8">
    <property type="entry name" value="TRANSPOSASE RV3428C-RELATED"/>
    <property type="match status" value="1"/>
</dbReference>
<dbReference type="InterPro" id="IPR001584">
    <property type="entry name" value="Integrase_cat-core"/>
</dbReference>
<proteinExistence type="inferred from homology"/>
<protein>
    <submittedName>
        <fullName evidence="3">IS21 family transposase</fullName>
    </submittedName>
</protein>
<organism evidence="3 4">
    <name type="scientific">Blautia difficilis</name>
    <dbReference type="NCBI Taxonomy" id="2763027"/>
    <lineage>
        <taxon>Bacteria</taxon>
        <taxon>Bacillati</taxon>
        <taxon>Bacillota</taxon>
        <taxon>Clostridia</taxon>
        <taxon>Lachnospirales</taxon>
        <taxon>Lachnospiraceae</taxon>
        <taxon>Blautia</taxon>
    </lineage>
</organism>
<dbReference type="EMBL" id="JACOQG010000001">
    <property type="protein sequence ID" value="MBC5778154.1"/>
    <property type="molecule type" value="Genomic_DNA"/>
</dbReference>
<comment type="similarity">
    <text evidence="1">Belongs to the transposase IS21/IS408/IS1162 family.</text>
</comment>
<dbReference type="Pfam" id="PF22483">
    <property type="entry name" value="Mu-transpos_C_2"/>
    <property type="match status" value="1"/>
</dbReference>
<name>A0ABR7IDR2_9FIRM</name>
<dbReference type="InterPro" id="IPR036397">
    <property type="entry name" value="RNaseH_sf"/>
</dbReference>
<evidence type="ECO:0000256" key="1">
    <source>
        <dbReference type="ARBA" id="ARBA00009277"/>
    </source>
</evidence>
<dbReference type="RefSeq" id="WP_186993915.1">
    <property type="nucleotide sequence ID" value="NZ_JACOQG010000001.1"/>
</dbReference>
<dbReference type="InterPro" id="IPR012337">
    <property type="entry name" value="RNaseH-like_sf"/>
</dbReference>
<dbReference type="SUPFAM" id="SSF53098">
    <property type="entry name" value="Ribonuclease H-like"/>
    <property type="match status" value="1"/>
</dbReference>
<dbReference type="InterPro" id="IPR054353">
    <property type="entry name" value="IstA-like_C"/>
</dbReference>
<keyword evidence="4" id="KW-1185">Reference proteome</keyword>
<dbReference type="PROSITE" id="PS50994">
    <property type="entry name" value="INTEGRASE"/>
    <property type="match status" value="1"/>
</dbReference>
<comment type="caution">
    <text evidence="3">The sequence shown here is derived from an EMBL/GenBank/DDBJ whole genome shotgun (WGS) entry which is preliminary data.</text>
</comment>
<feature type="domain" description="Integrase catalytic" evidence="2">
    <location>
        <begin position="130"/>
        <end position="310"/>
    </location>
</feature>
<sequence>MIDYREIIRLKSLKFSNVAIANSLCCSRNTVSEVLKLAGSHSLEWPVPDTLTNNDIEHLFYPDRGTNEGRRLPDYEYVYNELAKPGVTLSLLWAEYCAKCEAEHTIPYQHTQFNEKYHAYAASKKATLRIKRKPGETMEVDWIGDTLKVYDTSSCCEIPAYIFVAVLPCSLYGYAEAFPDMKSNHWIEAHVHAYSFFGGVTRILVPDNLKTGVIKNTRTELILNRSYHEMAEHYGTAIIPARPVKPKDKPNAEGTVKVLETWILAALRNRRFFTFQELNKAIHEKLKEFNAKPFQKKKGSRLSAFIEEEKDFLMPLPASPYETAVWSTATIQPDYLITVGDCKYSVPYEFIGKKVDIRTTENSIEVFYQNNRIASHVRKMYSAEPIYIPEHMPENHRRFLEYSTEGFLDWGKNMGRSTLLVIKHFLFMHKVERQGYKSCASLMKLADRYGTERLENACTKALSYTLSPSLKNISTILKNGQDKVALTTDPVRISNKESSKYGITRGASYYKGGGDRS</sequence>
<evidence type="ECO:0000313" key="3">
    <source>
        <dbReference type="EMBL" id="MBC5778154.1"/>
    </source>
</evidence>
<reference evidence="3 4" key="1">
    <citation type="submission" date="2020-08" db="EMBL/GenBank/DDBJ databases">
        <title>Genome public.</title>
        <authorList>
            <person name="Liu C."/>
            <person name="Sun Q."/>
        </authorList>
    </citation>
    <scope>NUCLEOTIDE SEQUENCE [LARGE SCALE GENOMIC DNA]</scope>
    <source>
        <strain evidence="3 4">M29</strain>
    </source>
</reference>
<accession>A0ABR7IDR2</accession>
<dbReference type="NCBIfam" id="NF033546">
    <property type="entry name" value="transpos_IS21"/>
    <property type="match status" value="1"/>
</dbReference>
<dbReference type="PANTHER" id="PTHR35004">
    <property type="entry name" value="TRANSPOSASE RV3428C-RELATED"/>
    <property type="match status" value="1"/>
</dbReference>
<dbReference type="Gene3D" id="3.30.420.10">
    <property type="entry name" value="Ribonuclease H-like superfamily/Ribonuclease H"/>
    <property type="match status" value="1"/>
</dbReference>
<evidence type="ECO:0000259" key="2">
    <source>
        <dbReference type="PROSITE" id="PS50994"/>
    </source>
</evidence>